<dbReference type="STRING" id="742152.A0A2H3J554"/>
<keyword evidence="2" id="KW-1185">Reference proteome</keyword>
<evidence type="ECO:0000313" key="1">
    <source>
        <dbReference type="EMBL" id="PCH36795.1"/>
    </source>
</evidence>
<gene>
    <name evidence="1" type="ORF">WOLCODRAFT_20747</name>
</gene>
<dbReference type="OrthoDB" id="3269273at2759"/>
<name>A0A2H3J554_WOLCO</name>
<dbReference type="EMBL" id="KB467898">
    <property type="protein sequence ID" value="PCH36795.1"/>
    <property type="molecule type" value="Genomic_DNA"/>
</dbReference>
<protein>
    <submittedName>
        <fullName evidence="1">Uncharacterized protein</fullName>
    </submittedName>
</protein>
<dbReference type="Proteomes" id="UP000218811">
    <property type="component" value="Unassembled WGS sequence"/>
</dbReference>
<dbReference type="AlphaFoldDB" id="A0A2H3J554"/>
<sequence length="163" mass="18199">MAMKYKCGSAGEKLDQMYTLHNAILHRFAFDHSHLLWAEGLEAMIDDKDVFGMTQPPSPPAKRPWEDSQCSSGRVAKEKCFCSNVDLFFMAEMGHRGTNIAGNSWEEYVEECVHMDYEQFEKLTVIADGLTEAISSRHLSSNVHIDGISISTPSMHGGLADLL</sequence>
<proteinExistence type="predicted"/>
<reference evidence="1 2" key="1">
    <citation type="journal article" date="2012" name="Science">
        <title>The Paleozoic origin of enzymatic lignin decomposition reconstructed from 31 fungal genomes.</title>
        <authorList>
            <person name="Floudas D."/>
            <person name="Binder M."/>
            <person name="Riley R."/>
            <person name="Barry K."/>
            <person name="Blanchette R.A."/>
            <person name="Henrissat B."/>
            <person name="Martinez A.T."/>
            <person name="Otillar R."/>
            <person name="Spatafora J.W."/>
            <person name="Yadav J.S."/>
            <person name="Aerts A."/>
            <person name="Benoit I."/>
            <person name="Boyd A."/>
            <person name="Carlson A."/>
            <person name="Copeland A."/>
            <person name="Coutinho P.M."/>
            <person name="de Vries R.P."/>
            <person name="Ferreira P."/>
            <person name="Findley K."/>
            <person name="Foster B."/>
            <person name="Gaskell J."/>
            <person name="Glotzer D."/>
            <person name="Gorecki P."/>
            <person name="Heitman J."/>
            <person name="Hesse C."/>
            <person name="Hori C."/>
            <person name="Igarashi K."/>
            <person name="Jurgens J.A."/>
            <person name="Kallen N."/>
            <person name="Kersten P."/>
            <person name="Kohler A."/>
            <person name="Kuees U."/>
            <person name="Kumar T.K.A."/>
            <person name="Kuo A."/>
            <person name="LaButti K."/>
            <person name="Larrondo L.F."/>
            <person name="Lindquist E."/>
            <person name="Ling A."/>
            <person name="Lombard V."/>
            <person name="Lucas S."/>
            <person name="Lundell T."/>
            <person name="Martin R."/>
            <person name="McLaughlin D.J."/>
            <person name="Morgenstern I."/>
            <person name="Morin E."/>
            <person name="Murat C."/>
            <person name="Nagy L.G."/>
            <person name="Nolan M."/>
            <person name="Ohm R.A."/>
            <person name="Patyshakuliyeva A."/>
            <person name="Rokas A."/>
            <person name="Ruiz-Duenas F.J."/>
            <person name="Sabat G."/>
            <person name="Salamov A."/>
            <person name="Samejima M."/>
            <person name="Schmutz J."/>
            <person name="Slot J.C."/>
            <person name="St John F."/>
            <person name="Stenlid J."/>
            <person name="Sun H."/>
            <person name="Sun S."/>
            <person name="Syed K."/>
            <person name="Tsang A."/>
            <person name="Wiebenga A."/>
            <person name="Young D."/>
            <person name="Pisabarro A."/>
            <person name="Eastwood D.C."/>
            <person name="Martin F."/>
            <person name="Cullen D."/>
            <person name="Grigoriev I.V."/>
            <person name="Hibbett D.S."/>
        </authorList>
    </citation>
    <scope>NUCLEOTIDE SEQUENCE [LARGE SCALE GENOMIC DNA]</scope>
    <source>
        <strain evidence="1 2">MD-104</strain>
    </source>
</reference>
<evidence type="ECO:0000313" key="2">
    <source>
        <dbReference type="Proteomes" id="UP000218811"/>
    </source>
</evidence>
<accession>A0A2H3J554</accession>
<organism evidence="1 2">
    <name type="scientific">Wolfiporia cocos (strain MD-104)</name>
    <name type="common">Brown rot fungus</name>
    <dbReference type="NCBI Taxonomy" id="742152"/>
    <lineage>
        <taxon>Eukaryota</taxon>
        <taxon>Fungi</taxon>
        <taxon>Dikarya</taxon>
        <taxon>Basidiomycota</taxon>
        <taxon>Agaricomycotina</taxon>
        <taxon>Agaricomycetes</taxon>
        <taxon>Polyporales</taxon>
        <taxon>Phaeolaceae</taxon>
        <taxon>Wolfiporia</taxon>
    </lineage>
</organism>